<dbReference type="GO" id="GO:0005764">
    <property type="term" value="C:lysosome"/>
    <property type="evidence" value="ECO:0007669"/>
    <property type="project" value="TreeGrafter"/>
</dbReference>
<feature type="signal peptide" evidence="6">
    <location>
        <begin position="1"/>
        <end position="20"/>
    </location>
</feature>
<dbReference type="InParanoid" id="A0A672GYJ7"/>
<dbReference type="Pfam" id="PF05577">
    <property type="entry name" value="Peptidase_S28"/>
    <property type="match status" value="1"/>
</dbReference>
<evidence type="ECO:0000256" key="3">
    <source>
        <dbReference type="ARBA" id="ARBA00022729"/>
    </source>
</evidence>
<keyword evidence="8" id="KW-1185">Reference proteome</keyword>
<evidence type="ECO:0000313" key="7">
    <source>
        <dbReference type="Ensembl" id="ENSSFAP00005022100.1"/>
    </source>
</evidence>
<organism evidence="7 8">
    <name type="scientific">Salarias fasciatus</name>
    <name type="common">Jewelled blenny</name>
    <name type="synonym">Blennius fasciatus</name>
    <dbReference type="NCBI Taxonomy" id="181472"/>
    <lineage>
        <taxon>Eukaryota</taxon>
        <taxon>Metazoa</taxon>
        <taxon>Chordata</taxon>
        <taxon>Craniata</taxon>
        <taxon>Vertebrata</taxon>
        <taxon>Euteleostomi</taxon>
        <taxon>Actinopterygii</taxon>
        <taxon>Neopterygii</taxon>
        <taxon>Teleostei</taxon>
        <taxon>Neoteleostei</taxon>
        <taxon>Acanthomorphata</taxon>
        <taxon>Ovalentaria</taxon>
        <taxon>Blenniimorphae</taxon>
        <taxon>Blenniiformes</taxon>
        <taxon>Blennioidei</taxon>
        <taxon>Blenniidae</taxon>
        <taxon>Salariinae</taxon>
        <taxon>Salarias</taxon>
    </lineage>
</organism>
<dbReference type="Gene3D" id="3.40.50.1820">
    <property type="entry name" value="alpha/beta hydrolase"/>
    <property type="match status" value="1"/>
</dbReference>
<dbReference type="GO" id="GO:0070008">
    <property type="term" value="F:serine-type exopeptidase activity"/>
    <property type="evidence" value="ECO:0007669"/>
    <property type="project" value="InterPro"/>
</dbReference>
<reference evidence="7" key="3">
    <citation type="submission" date="2025-09" db="UniProtKB">
        <authorList>
            <consortium name="Ensembl"/>
        </authorList>
    </citation>
    <scope>IDENTIFICATION</scope>
</reference>
<keyword evidence="2" id="KW-0645">Protease</keyword>
<evidence type="ECO:0000256" key="6">
    <source>
        <dbReference type="SAM" id="SignalP"/>
    </source>
</evidence>
<reference evidence="7" key="2">
    <citation type="submission" date="2025-08" db="UniProtKB">
        <authorList>
            <consortium name="Ensembl"/>
        </authorList>
    </citation>
    <scope>IDENTIFICATION</scope>
</reference>
<protein>
    <submittedName>
        <fullName evidence="7">Uncharacterized protein</fullName>
    </submittedName>
</protein>
<keyword evidence="5" id="KW-0325">Glycoprotein</keyword>
<dbReference type="PANTHER" id="PTHR11010:SF11">
    <property type="entry name" value="THYMUS-SPECIFIC SERINE PROTEASE"/>
    <property type="match status" value="1"/>
</dbReference>
<dbReference type="GO" id="GO:0008239">
    <property type="term" value="F:dipeptidyl-peptidase activity"/>
    <property type="evidence" value="ECO:0007669"/>
    <property type="project" value="TreeGrafter"/>
</dbReference>
<keyword evidence="3 6" id="KW-0732">Signal</keyword>
<dbReference type="AlphaFoldDB" id="A0A672GYJ7"/>
<evidence type="ECO:0000256" key="1">
    <source>
        <dbReference type="ARBA" id="ARBA00011079"/>
    </source>
</evidence>
<evidence type="ECO:0000256" key="5">
    <source>
        <dbReference type="ARBA" id="ARBA00023180"/>
    </source>
</evidence>
<evidence type="ECO:0000256" key="4">
    <source>
        <dbReference type="ARBA" id="ARBA00022801"/>
    </source>
</evidence>
<keyword evidence="4" id="KW-0378">Hydrolase</keyword>
<sequence length="168" mass="19395">MLFSPALCLVSLLLFTFVEPGCILSSIKERVRDARLQKSKQDVQKLLASGHQPSRHVKEAWIRQPLDHFNRQDTKTFAQKFFVNEAHWRRPDGPVFLYIGGEGPLFDLEVMAGTLNACLHLFEPTPTKIRPQQHPQGSEKVKQHKVSEIRCVCRHKRRKAGNFRKRAD</sequence>
<comment type="similarity">
    <text evidence="1">Belongs to the peptidase S28 family.</text>
</comment>
<proteinExistence type="inferred from homology"/>
<dbReference type="Ensembl" id="ENSSFAT00005023027.1">
    <property type="protein sequence ID" value="ENSSFAP00005022100.1"/>
    <property type="gene ID" value="ENSSFAG00005011502.1"/>
</dbReference>
<dbReference type="InterPro" id="IPR029058">
    <property type="entry name" value="AB_hydrolase_fold"/>
</dbReference>
<dbReference type="InterPro" id="IPR008758">
    <property type="entry name" value="Peptidase_S28"/>
</dbReference>
<dbReference type="GO" id="GO:0005768">
    <property type="term" value="C:endosome"/>
    <property type="evidence" value="ECO:0007669"/>
    <property type="project" value="TreeGrafter"/>
</dbReference>
<dbReference type="Proteomes" id="UP000472267">
    <property type="component" value="Chromosome 14"/>
</dbReference>
<dbReference type="GO" id="GO:0006508">
    <property type="term" value="P:proteolysis"/>
    <property type="evidence" value="ECO:0007669"/>
    <property type="project" value="UniProtKB-KW"/>
</dbReference>
<reference evidence="7" key="1">
    <citation type="submission" date="2019-06" db="EMBL/GenBank/DDBJ databases">
        <authorList>
            <consortium name="Wellcome Sanger Institute Data Sharing"/>
        </authorList>
    </citation>
    <scope>NUCLEOTIDE SEQUENCE [LARGE SCALE GENOMIC DNA]</scope>
</reference>
<evidence type="ECO:0000313" key="8">
    <source>
        <dbReference type="Proteomes" id="UP000472267"/>
    </source>
</evidence>
<accession>A0A672GYJ7</accession>
<dbReference type="PANTHER" id="PTHR11010">
    <property type="entry name" value="PROTEASE S28 PRO-X CARBOXYPEPTIDASE-RELATED"/>
    <property type="match status" value="1"/>
</dbReference>
<evidence type="ECO:0000256" key="2">
    <source>
        <dbReference type="ARBA" id="ARBA00022670"/>
    </source>
</evidence>
<feature type="chain" id="PRO_5025346754" evidence="6">
    <location>
        <begin position="21"/>
        <end position="168"/>
    </location>
</feature>
<name>A0A672GYJ7_SALFA</name>